<dbReference type="Proteomes" id="UP000005239">
    <property type="component" value="Unassembled WGS sequence"/>
</dbReference>
<gene>
    <name evidence="1" type="primary">WBGene00271917</name>
</gene>
<accession>A0A8R1ULL4</accession>
<evidence type="ECO:0000313" key="1">
    <source>
        <dbReference type="EnsemblMetazoa" id="PPA33548.1"/>
    </source>
</evidence>
<protein>
    <submittedName>
        <fullName evidence="1">Uncharacterized protein</fullName>
    </submittedName>
</protein>
<accession>A0A2A6C8V4</accession>
<organism evidence="1 2">
    <name type="scientific">Pristionchus pacificus</name>
    <name type="common">Parasitic nematode worm</name>
    <dbReference type="NCBI Taxonomy" id="54126"/>
    <lineage>
        <taxon>Eukaryota</taxon>
        <taxon>Metazoa</taxon>
        <taxon>Ecdysozoa</taxon>
        <taxon>Nematoda</taxon>
        <taxon>Chromadorea</taxon>
        <taxon>Rhabditida</taxon>
        <taxon>Rhabditina</taxon>
        <taxon>Diplogasteromorpha</taxon>
        <taxon>Diplogasteroidea</taxon>
        <taxon>Neodiplogasteridae</taxon>
        <taxon>Pristionchus</taxon>
    </lineage>
</organism>
<name>A0A2A6C8V4_PRIPA</name>
<keyword evidence="2" id="KW-1185">Reference proteome</keyword>
<evidence type="ECO:0000313" key="2">
    <source>
        <dbReference type="Proteomes" id="UP000005239"/>
    </source>
</evidence>
<reference evidence="2" key="1">
    <citation type="journal article" date="2008" name="Nat. Genet.">
        <title>The Pristionchus pacificus genome provides a unique perspective on nematode lifestyle and parasitism.</title>
        <authorList>
            <person name="Dieterich C."/>
            <person name="Clifton S.W."/>
            <person name="Schuster L.N."/>
            <person name="Chinwalla A."/>
            <person name="Delehaunty K."/>
            <person name="Dinkelacker I."/>
            <person name="Fulton L."/>
            <person name="Fulton R."/>
            <person name="Godfrey J."/>
            <person name="Minx P."/>
            <person name="Mitreva M."/>
            <person name="Roeseler W."/>
            <person name="Tian H."/>
            <person name="Witte H."/>
            <person name="Yang S.P."/>
            <person name="Wilson R.K."/>
            <person name="Sommer R.J."/>
        </authorList>
    </citation>
    <scope>NUCLEOTIDE SEQUENCE [LARGE SCALE GENOMIC DNA]</scope>
    <source>
        <strain evidence="2">PS312</strain>
    </source>
</reference>
<reference evidence="1" key="2">
    <citation type="submission" date="2022-06" db="UniProtKB">
        <authorList>
            <consortium name="EnsemblMetazoa"/>
        </authorList>
    </citation>
    <scope>IDENTIFICATION</scope>
    <source>
        <strain evidence="1">PS312</strain>
    </source>
</reference>
<sequence length="207" mass="22367">MSPAFELCPAHAHSPVSSPVVTSADPVEVEFDSSSTWPIYSPQRTASALNDESDKVDLEFPRAWSPVDDVGLVPSSWLVPAPSPECDPEAIAADCPVWAPGPPPYSKAVMKSEKEECDSTIDTISAFIELECTPKMKSVSEAMNAIGEALKIKENPTGADLPDVQGGPLDREERYRALVEKSDLTDAPKYRHLISSLQPIPANFLSC</sequence>
<dbReference type="AlphaFoldDB" id="A0A2A6C8V4"/>
<dbReference type="EnsemblMetazoa" id="PPA33548.1">
    <property type="protein sequence ID" value="PPA33548.1"/>
    <property type="gene ID" value="WBGene00271917"/>
</dbReference>
<proteinExistence type="predicted"/>